<dbReference type="NCBIfam" id="NF007739">
    <property type="entry name" value="PRK10419.1"/>
    <property type="match status" value="2"/>
</dbReference>
<dbReference type="InterPro" id="IPR003593">
    <property type="entry name" value="AAA+_ATPase"/>
</dbReference>
<accession>A0ABN1U6X3</accession>
<dbReference type="NCBIfam" id="TIGR01727">
    <property type="entry name" value="oligo_HPY"/>
    <property type="match status" value="1"/>
</dbReference>
<dbReference type="PANTHER" id="PTHR43776:SF7">
    <property type="entry name" value="D,D-DIPEPTIDE TRANSPORT ATP-BINDING PROTEIN DDPF-RELATED"/>
    <property type="match status" value="1"/>
</dbReference>
<evidence type="ECO:0000256" key="3">
    <source>
        <dbReference type="ARBA" id="ARBA00022741"/>
    </source>
</evidence>
<keyword evidence="2" id="KW-0813">Transport</keyword>
<dbReference type="InterPro" id="IPR017871">
    <property type="entry name" value="ABC_transporter-like_CS"/>
</dbReference>
<dbReference type="InterPro" id="IPR003439">
    <property type="entry name" value="ABC_transporter-like_ATP-bd"/>
</dbReference>
<feature type="domain" description="ABC transporter" evidence="5">
    <location>
        <begin position="293"/>
        <end position="538"/>
    </location>
</feature>
<evidence type="ECO:0000256" key="2">
    <source>
        <dbReference type="ARBA" id="ARBA00022448"/>
    </source>
</evidence>
<dbReference type="RefSeq" id="WP_343904755.1">
    <property type="nucleotide sequence ID" value="NZ_BAAAJE010000001.1"/>
</dbReference>
<dbReference type="PANTHER" id="PTHR43776">
    <property type="entry name" value="TRANSPORT ATP-BINDING PROTEIN"/>
    <property type="match status" value="1"/>
</dbReference>
<feature type="domain" description="ABC transporter" evidence="5">
    <location>
        <begin position="6"/>
        <end position="254"/>
    </location>
</feature>
<evidence type="ECO:0000313" key="6">
    <source>
        <dbReference type="EMBL" id="GAA1125482.1"/>
    </source>
</evidence>
<dbReference type="Gene3D" id="3.40.50.300">
    <property type="entry name" value="P-loop containing nucleotide triphosphate hydrolases"/>
    <property type="match status" value="2"/>
</dbReference>
<sequence length="614" mass="65735">MSSPRLQIDELVIGAGEGDRSSTPVRGASLAIGAGEILGLVGESGSGKTLTGLACLGLFQPGVRPVSGTVTVDGQAISALPERERRKLRGPSVAMVFQDPLSSFHPGLTIGSQIVHSLLDRGVSRADAKKRCLEVLGEVGLPRPDAQAKRYPHQLSGGMRQRAMIALALANRPRVLIADEPTTALDPTVQAGILRLLRRLADDGLAILFISHNLGVVAGLCDRVAVMYQGQIVESGPTAELIGAPRDAYTKTLLAAAPTLPEPGELGIEAVPVDAPRVAAVVDVDAETALFDLRGVSRHFTTRSRGRRSTVHALDGIDLTIRRNTSVGVVGESGSGKSTLARLLGALDHPSTGQVSFDGQDIATLSKEQMRSFRRRVQFVFQDATSSLDPRYTIRDTLAEALSTHGVREPGEQSRRIAALLDQVRLPQQLLGRHPRELSGGQRQRVAIARALAPRPEVLIADEPVSALDVSIQAQVMEVFRDLAENDGLTLVMVSHDLALIRDVCDTLVTLYNGTIMENAEADTYYDQPRHPYSAALLDAMPNPRHIGRLPEVLALGEPADPTAPPSGCRFHPRCTQAQDLCASTVPLLRPEPGRELACHFPLQVAAPARKAEL</sequence>
<dbReference type="EMBL" id="BAAAJE010000001">
    <property type="protein sequence ID" value="GAA1125482.1"/>
    <property type="molecule type" value="Genomic_DNA"/>
</dbReference>
<dbReference type="InterPro" id="IPR013563">
    <property type="entry name" value="Oligopep_ABC_C"/>
</dbReference>
<evidence type="ECO:0000256" key="1">
    <source>
        <dbReference type="ARBA" id="ARBA00005417"/>
    </source>
</evidence>
<dbReference type="PROSITE" id="PS00211">
    <property type="entry name" value="ABC_TRANSPORTER_1"/>
    <property type="match status" value="2"/>
</dbReference>
<dbReference type="SUPFAM" id="SSF52540">
    <property type="entry name" value="P-loop containing nucleoside triphosphate hydrolases"/>
    <property type="match status" value="2"/>
</dbReference>
<dbReference type="InterPro" id="IPR050319">
    <property type="entry name" value="ABC_transp_ATP-bind"/>
</dbReference>
<dbReference type="Pfam" id="PF08352">
    <property type="entry name" value="oligo_HPY"/>
    <property type="match status" value="2"/>
</dbReference>
<evidence type="ECO:0000256" key="4">
    <source>
        <dbReference type="ARBA" id="ARBA00022840"/>
    </source>
</evidence>
<dbReference type="GO" id="GO:0005524">
    <property type="term" value="F:ATP binding"/>
    <property type="evidence" value="ECO:0007669"/>
    <property type="project" value="UniProtKB-KW"/>
</dbReference>
<name>A0ABN1U6X3_9ACTN</name>
<gene>
    <name evidence="6" type="ORF">GCM10009606_01470</name>
</gene>
<comment type="similarity">
    <text evidence="1">Belongs to the ABC transporter superfamily.</text>
</comment>
<dbReference type="SMART" id="SM00382">
    <property type="entry name" value="AAA"/>
    <property type="match status" value="2"/>
</dbReference>
<keyword evidence="4 6" id="KW-0067">ATP-binding</keyword>
<dbReference type="CDD" id="cd03257">
    <property type="entry name" value="ABC_NikE_OppD_transporters"/>
    <property type="match status" value="2"/>
</dbReference>
<reference evidence="6 7" key="1">
    <citation type="journal article" date="2019" name="Int. J. Syst. Evol. Microbiol.">
        <title>The Global Catalogue of Microorganisms (GCM) 10K type strain sequencing project: providing services to taxonomists for standard genome sequencing and annotation.</title>
        <authorList>
            <consortium name="The Broad Institute Genomics Platform"/>
            <consortium name="The Broad Institute Genome Sequencing Center for Infectious Disease"/>
            <person name="Wu L."/>
            <person name="Ma J."/>
        </authorList>
    </citation>
    <scope>NUCLEOTIDE SEQUENCE [LARGE SCALE GENOMIC DNA]</scope>
    <source>
        <strain evidence="6 7">JCM 11813</strain>
    </source>
</reference>
<proteinExistence type="inferred from homology"/>
<dbReference type="Proteomes" id="UP001499979">
    <property type="component" value="Unassembled WGS sequence"/>
</dbReference>
<comment type="caution">
    <text evidence="6">The sequence shown here is derived from an EMBL/GenBank/DDBJ whole genome shotgun (WGS) entry which is preliminary data.</text>
</comment>
<dbReference type="InterPro" id="IPR027417">
    <property type="entry name" value="P-loop_NTPase"/>
</dbReference>
<organism evidence="6 7">
    <name type="scientific">Nocardioides aquiterrae</name>
    <dbReference type="NCBI Taxonomy" id="203799"/>
    <lineage>
        <taxon>Bacteria</taxon>
        <taxon>Bacillati</taxon>
        <taxon>Actinomycetota</taxon>
        <taxon>Actinomycetes</taxon>
        <taxon>Propionibacteriales</taxon>
        <taxon>Nocardioidaceae</taxon>
        <taxon>Nocardioides</taxon>
    </lineage>
</organism>
<dbReference type="Pfam" id="PF00005">
    <property type="entry name" value="ABC_tran"/>
    <property type="match status" value="2"/>
</dbReference>
<dbReference type="PROSITE" id="PS50893">
    <property type="entry name" value="ABC_TRANSPORTER_2"/>
    <property type="match status" value="2"/>
</dbReference>
<dbReference type="NCBIfam" id="NF008453">
    <property type="entry name" value="PRK11308.1"/>
    <property type="match status" value="2"/>
</dbReference>
<keyword evidence="7" id="KW-1185">Reference proteome</keyword>
<evidence type="ECO:0000313" key="7">
    <source>
        <dbReference type="Proteomes" id="UP001499979"/>
    </source>
</evidence>
<protein>
    <submittedName>
        <fullName evidence="6">ABC transporter ATP-binding protein</fullName>
    </submittedName>
</protein>
<keyword evidence="3" id="KW-0547">Nucleotide-binding</keyword>
<evidence type="ECO:0000259" key="5">
    <source>
        <dbReference type="PROSITE" id="PS50893"/>
    </source>
</evidence>